<dbReference type="EMBL" id="NVUL01000046">
    <property type="protein sequence ID" value="PCI77334.1"/>
    <property type="molecule type" value="Genomic_DNA"/>
</dbReference>
<feature type="signal peptide" evidence="5">
    <location>
        <begin position="1"/>
        <end position="28"/>
    </location>
</feature>
<keyword evidence="3" id="KW-0325">Glycoprotein</keyword>
<dbReference type="InterPro" id="IPR001258">
    <property type="entry name" value="NHL_repeat"/>
</dbReference>
<sequence>MTSLSLSPLSKFTLFACVSAVLTGCVSAGNPISGDGLPNPAPVVTQNWGDLPAGRNWGSTAGIDIDPNDGHIWAYERCGAGTFGGGTPINCDTNPVDPIFKFDRNTGAVLANFGGGVMMTPHGIHAAADGSVWVTDFATNSDGTKGQQVHQFSADGELLMSLGTAGSAGSGPNQFNQPNDVIVGPDGSIYVSDGHNGQGMTSNQAMEEGRAEGSTARIIKFSPDGTRIKEWGSIGVRHGEFRTPHAMEFDSQGRLWVADRGNHRLEIFDQEGNYLESRYMYGRISGLFITDDDMVYAIDSESSPTGHVGWRNGVRIGPLNEDRIVGFIQPFERDNRVYQGTAGEGIAVDADGNVYAAEGPNSLSQAGGAFTKYSVR</sequence>
<evidence type="ECO:0000313" key="6">
    <source>
        <dbReference type="EMBL" id="PCI77334.1"/>
    </source>
</evidence>
<dbReference type="SUPFAM" id="SSF63829">
    <property type="entry name" value="Calcium-dependent phosphotriesterase"/>
    <property type="match status" value="1"/>
</dbReference>
<name>A0A2A4X492_9GAMM</name>
<dbReference type="PANTHER" id="PTHR10680">
    <property type="entry name" value="PEPTIDYL-GLYCINE ALPHA-AMIDATING MONOOXYGENASE"/>
    <property type="match status" value="1"/>
</dbReference>
<evidence type="ECO:0008006" key="8">
    <source>
        <dbReference type="Google" id="ProtNLM"/>
    </source>
</evidence>
<dbReference type="Gene3D" id="2.120.10.30">
    <property type="entry name" value="TolB, C-terminal domain"/>
    <property type="match status" value="1"/>
</dbReference>
<dbReference type="AlphaFoldDB" id="A0A2A4X492"/>
<feature type="chain" id="PRO_5012269307" description="6-bladed beta-propeller" evidence="5">
    <location>
        <begin position="29"/>
        <end position="376"/>
    </location>
</feature>
<keyword evidence="1 5" id="KW-0732">Signal</keyword>
<evidence type="ECO:0000256" key="4">
    <source>
        <dbReference type="PROSITE-ProRule" id="PRU00504"/>
    </source>
</evidence>
<evidence type="ECO:0000256" key="1">
    <source>
        <dbReference type="ARBA" id="ARBA00022729"/>
    </source>
</evidence>
<feature type="repeat" description="NHL" evidence="4">
    <location>
        <begin position="232"/>
        <end position="271"/>
    </location>
</feature>
<evidence type="ECO:0000256" key="2">
    <source>
        <dbReference type="ARBA" id="ARBA00022737"/>
    </source>
</evidence>
<dbReference type="Pfam" id="PF01436">
    <property type="entry name" value="NHL"/>
    <property type="match status" value="1"/>
</dbReference>
<evidence type="ECO:0000256" key="5">
    <source>
        <dbReference type="SAM" id="SignalP"/>
    </source>
</evidence>
<reference evidence="7" key="1">
    <citation type="submission" date="2017-08" db="EMBL/GenBank/DDBJ databases">
        <title>A dynamic microbial community with high functional redundancy inhabits the cold, oxic subseafloor aquifer.</title>
        <authorList>
            <person name="Tully B.J."/>
            <person name="Wheat C.G."/>
            <person name="Glazer B.T."/>
            <person name="Huber J.A."/>
        </authorList>
    </citation>
    <scope>NUCLEOTIDE SEQUENCE [LARGE SCALE GENOMIC DNA]</scope>
</reference>
<proteinExistence type="predicted"/>
<evidence type="ECO:0000313" key="7">
    <source>
        <dbReference type="Proteomes" id="UP000218767"/>
    </source>
</evidence>
<protein>
    <recommendedName>
        <fullName evidence="8">6-bladed beta-propeller</fullName>
    </recommendedName>
</protein>
<dbReference type="InterPro" id="IPR011042">
    <property type="entry name" value="6-blade_b-propeller_TolB-like"/>
</dbReference>
<feature type="repeat" description="NHL" evidence="4">
    <location>
        <begin position="162"/>
        <end position="224"/>
    </location>
</feature>
<evidence type="ECO:0000256" key="3">
    <source>
        <dbReference type="ARBA" id="ARBA00023180"/>
    </source>
</evidence>
<accession>A0A2A4X492</accession>
<keyword evidence="2" id="KW-0677">Repeat</keyword>
<gene>
    <name evidence="6" type="ORF">COB20_08265</name>
</gene>
<organism evidence="6 7">
    <name type="scientific">SAR86 cluster bacterium</name>
    <dbReference type="NCBI Taxonomy" id="2030880"/>
    <lineage>
        <taxon>Bacteria</taxon>
        <taxon>Pseudomonadati</taxon>
        <taxon>Pseudomonadota</taxon>
        <taxon>Gammaproteobacteria</taxon>
        <taxon>SAR86 cluster</taxon>
    </lineage>
</organism>
<dbReference type="PROSITE" id="PS51125">
    <property type="entry name" value="NHL"/>
    <property type="match status" value="2"/>
</dbReference>
<dbReference type="Proteomes" id="UP000218767">
    <property type="component" value="Unassembled WGS sequence"/>
</dbReference>
<comment type="caution">
    <text evidence="6">The sequence shown here is derived from an EMBL/GenBank/DDBJ whole genome shotgun (WGS) entry which is preliminary data.</text>
</comment>
<dbReference type="PANTHER" id="PTHR10680:SF14">
    <property type="entry name" value="PEPTIDYL-GLYCINE ALPHA-AMIDATING MONOOXYGENASE"/>
    <property type="match status" value="1"/>
</dbReference>